<keyword evidence="1" id="KW-1185">Reference proteome</keyword>
<proteinExistence type="predicted"/>
<evidence type="ECO:0000313" key="2">
    <source>
        <dbReference type="RefSeq" id="XP_016933701.2"/>
    </source>
</evidence>
<gene>
    <name evidence="2" type="primary">LOC108012779</name>
</gene>
<name>A0AB39ZE37_DROSZ</name>
<evidence type="ECO:0000313" key="1">
    <source>
        <dbReference type="Proteomes" id="UP001652628"/>
    </source>
</evidence>
<dbReference type="GeneID" id="108012779"/>
<organism evidence="1 2">
    <name type="scientific">Drosophila suzukii</name>
    <name type="common">Spotted-wing drosophila fruit fly</name>
    <dbReference type="NCBI Taxonomy" id="28584"/>
    <lineage>
        <taxon>Eukaryota</taxon>
        <taxon>Metazoa</taxon>
        <taxon>Ecdysozoa</taxon>
        <taxon>Arthropoda</taxon>
        <taxon>Hexapoda</taxon>
        <taxon>Insecta</taxon>
        <taxon>Pterygota</taxon>
        <taxon>Neoptera</taxon>
        <taxon>Endopterygota</taxon>
        <taxon>Diptera</taxon>
        <taxon>Brachycera</taxon>
        <taxon>Muscomorpha</taxon>
        <taxon>Ephydroidea</taxon>
        <taxon>Drosophilidae</taxon>
        <taxon>Drosophila</taxon>
        <taxon>Sophophora</taxon>
    </lineage>
</organism>
<dbReference type="Proteomes" id="UP001652628">
    <property type="component" value="Chromosome 3"/>
</dbReference>
<dbReference type="RefSeq" id="XP_016933701.2">
    <property type="nucleotide sequence ID" value="XM_017078212.4"/>
</dbReference>
<sequence length="77" mass="9036">MICVSRLVVINLPSVWPPTRTTRSEKKDAKAGCQQTGLKDFQRPLQFHTKRGYIKWFSKLSRCQRSRSFPGRMQPRL</sequence>
<protein>
    <submittedName>
        <fullName evidence="2">Uncharacterized protein</fullName>
    </submittedName>
</protein>
<reference evidence="2" key="1">
    <citation type="submission" date="2025-08" db="UniProtKB">
        <authorList>
            <consortium name="RefSeq"/>
        </authorList>
    </citation>
    <scope>IDENTIFICATION</scope>
</reference>
<dbReference type="AlphaFoldDB" id="A0AB39ZE37"/>
<accession>A0AB39ZE37</accession>